<protein>
    <submittedName>
        <fullName evidence="3">SMC domain-containing protein</fullName>
    </submittedName>
</protein>
<organism evidence="3 4">
    <name type="scientific">Hungatella hathewayi</name>
    <dbReference type="NCBI Taxonomy" id="154046"/>
    <lineage>
        <taxon>Bacteria</taxon>
        <taxon>Bacillati</taxon>
        <taxon>Bacillota</taxon>
        <taxon>Clostridia</taxon>
        <taxon>Lachnospirales</taxon>
        <taxon>Lachnospiraceae</taxon>
        <taxon>Hungatella</taxon>
    </lineage>
</organism>
<proteinExistence type="predicted"/>
<dbReference type="PANTHER" id="PTHR43581:SF4">
    <property type="entry name" value="ATP_GTP PHOSPHATASE"/>
    <property type="match status" value="1"/>
</dbReference>
<evidence type="ECO:0000259" key="2">
    <source>
        <dbReference type="Pfam" id="PF20469"/>
    </source>
</evidence>
<dbReference type="CDD" id="cd01026">
    <property type="entry name" value="TOPRIM_OLD"/>
    <property type="match status" value="1"/>
</dbReference>
<dbReference type="InterPro" id="IPR034139">
    <property type="entry name" value="TOPRIM_OLD"/>
</dbReference>
<dbReference type="Gene3D" id="3.40.50.300">
    <property type="entry name" value="P-loop containing nucleotide triphosphate hydrolases"/>
    <property type="match status" value="1"/>
</dbReference>
<evidence type="ECO:0000313" key="4">
    <source>
        <dbReference type="Proteomes" id="UP000095651"/>
    </source>
</evidence>
<dbReference type="Pfam" id="PF20469">
    <property type="entry name" value="OLD-like_TOPRIM"/>
    <property type="match status" value="1"/>
</dbReference>
<dbReference type="InterPro" id="IPR027417">
    <property type="entry name" value="P-loop_NTPase"/>
</dbReference>
<dbReference type="EMBL" id="CYZE01000042">
    <property type="protein sequence ID" value="CUP50428.1"/>
    <property type="molecule type" value="Genomic_DNA"/>
</dbReference>
<feature type="domain" description="OLD protein-like TOPRIM" evidence="2">
    <location>
        <begin position="463"/>
        <end position="532"/>
    </location>
</feature>
<dbReference type="PANTHER" id="PTHR43581">
    <property type="entry name" value="ATP/GTP PHOSPHATASE"/>
    <property type="match status" value="1"/>
</dbReference>
<name>A0A174NUW9_9FIRM</name>
<reference evidence="3 4" key="1">
    <citation type="submission" date="2015-09" db="EMBL/GenBank/DDBJ databases">
        <authorList>
            <consortium name="Pathogen Informatics"/>
        </authorList>
    </citation>
    <scope>NUCLEOTIDE SEQUENCE [LARGE SCALE GENOMIC DNA]</scope>
    <source>
        <strain evidence="3 4">2789STDY5608850</strain>
    </source>
</reference>
<dbReference type="InterPro" id="IPR041685">
    <property type="entry name" value="AAA_GajA/Old/RecF-like"/>
</dbReference>
<feature type="domain" description="Endonuclease GajA/Old nuclease/RecF-like AAA" evidence="1">
    <location>
        <begin position="1"/>
        <end position="403"/>
    </location>
</feature>
<dbReference type="Proteomes" id="UP000095651">
    <property type="component" value="Unassembled WGS sequence"/>
</dbReference>
<gene>
    <name evidence="3" type="ORF">ERS852407_06120</name>
</gene>
<accession>A0A174NUW9</accession>
<evidence type="ECO:0000313" key="3">
    <source>
        <dbReference type="EMBL" id="CUP50428.1"/>
    </source>
</evidence>
<dbReference type="InterPro" id="IPR051396">
    <property type="entry name" value="Bact_Antivir_Def_Nuclease"/>
</dbReference>
<evidence type="ECO:0000259" key="1">
    <source>
        <dbReference type="Pfam" id="PF13175"/>
    </source>
</evidence>
<dbReference type="Pfam" id="PF13175">
    <property type="entry name" value="AAA_15"/>
    <property type="match status" value="1"/>
</dbReference>
<dbReference type="SUPFAM" id="SSF52540">
    <property type="entry name" value="P-loop containing nucleoside triphosphate hydrolases"/>
    <property type="match status" value="1"/>
</dbReference>
<sequence length="745" mass="86640">MYISKVDIYNYRLLNKTRISCEKDLSLIIGKNNCGKTSFLSILSKCVGSKNEIGSFDFNDFSTSFQKRLYSVVKGEASFKPEELEGIRVDFYIDYDENDDLTNISTLMLDLDPKNTTVILRFEYVLKNNISKLREDFTNYEAERSSLTSEVAFDKFIKKNHKKYFEFLKYSVLYDYKTERINDSIFKLLDNKDIDISKIIAFNYVSARRNVSNATDLELSALASAYYEKTKNKEENDTTTLKFEKQVDETDKEFDEIYTETFKNLMDKLSKFGGIRKNENVVKVISQIQMSKLLKDNTTVVYDDQSNFLPENYNGLGYLNLFSIIMKIETLMSDFRKDNKQDEQPADINLLFIEEPEAHTHPQMQYVFVKNIKNLLEMGRRIGNGEKAINLQTFMTTHSSHIVAESDFDDIKYFVKEPIGVGFNIISKNLRDLRILYQKEKGLDNNHFKFLKQYLTLNRSEIFFADKIILIEGDTERILLPAMMKKTDQDHNYELPLMSQNISIIEVGNYSEVYSEFVKFIGTKTLIITDIDTYYLSDDVDNNGNIKKNKDGSIKRRETLCRVCEGEFTSNSSLKFYLKDQLESNKGTQKDILVGLTLKEKIVSPFDIIDQEDDKKEGVWKANRDGKVLIVYQTTEVNSEGVEYNARSFEDAFFHINRKLFTELDETEDEKKIKKCAEMFQGLKRVELFFDKTKDSFDLASACVSKKPSLAMDILLNSKSENGNDFINWQVPQYIKEGLEWLQKD</sequence>
<dbReference type="RefSeq" id="WP_055661000.1">
    <property type="nucleotide sequence ID" value="NZ_CABIXC010000042.1"/>
</dbReference>
<dbReference type="AlphaFoldDB" id="A0A174NUW9"/>